<sequence>MALIVLSCSKDGDSSDDIDLYAGQWMGNVTGDDGGTVSFFIYEDGSATGDFFTNGTQTPIQMDGTVDSSGSFSATFSTTEINGSLSGKLSETSGNGTWSITSNQTKGTWSVTKK</sequence>
<evidence type="ECO:0000256" key="1">
    <source>
        <dbReference type="SAM" id="MobiDB-lite"/>
    </source>
</evidence>
<accession>A0A3A1NKK7</accession>
<evidence type="ECO:0000313" key="3">
    <source>
        <dbReference type="Proteomes" id="UP000266691"/>
    </source>
</evidence>
<organism evidence="2 3">
    <name type="scientific">Flagellimonas pelagia</name>
    <dbReference type="NCBI Taxonomy" id="2306998"/>
    <lineage>
        <taxon>Bacteria</taxon>
        <taxon>Pseudomonadati</taxon>
        <taxon>Bacteroidota</taxon>
        <taxon>Flavobacteriia</taxon>
        <taxon>Flavobacteriales</taxon>
        <taxon>Flavobacteriaceae</taxon>
        <taxon>Flagellimonas</taxon>
    </lineage>
</organism>
<dbReference type="EMBL" id="QXFI01000021">
    <property type="protein sequence ID" value="RIV44953.1"/>
    <property type="molecule type" value="Genomic_DNA"/>
</dbReference>
<evidence type="ECO:0000313" key="2">
    <source>
        <dbReference type="EMBL" id="RIV44953.1"/>
    </source>
</evidence>
<name>A0A3A1NKK7_9FLAO</name>
<proteinExistence type="predicted"/>
<protein>
    <recommendedName>
        <fullName evidence="4">Lipocalin-like domain-containing protein</fullName>
    </recommendedName>
</protein>
<dbReference type="Proteomes" id="UP000266691">
    <property type="component" value="Unassembled WGS sequence"/>
</dbReference>
<comment type="caution">
    <text evidence="2">The sequence shown here is derived from an EMBL/GenBank/DDBJ whole genome shotgun (WGS) entry which is preliminary data.</text>
</comment>
<gene>
    <name evidence="2" type="ORF">D2V05_08315</name>
</gene>
<reference evidence="2 3" key="1">
    <citation type="submission" date="2018-08" db="EMBL/GenBank/DDBJ databases">
        <title>Proposal of Muricauda 72 sp.nov. and Muricauda NH166 sp.nov., isolated from seawater.</title>
        <authorList>
            <person name="Cheng H."/>
            <person name="Wu Y.-H."/>
            <person name="Guo L.-L."/>
            <person name="Xu X.-W."/>
        </authorList>
    </citation>
    <scope>NUCLEOTIDE SEQUENCE [LARGE SCALE GENOMIC DNA]</scope>
    <source>
        <strain evidence="2 3">72</strain>
    </source>
</reference>
<dbReference type="AlphaFoldDB" id="A0A3A1NKK7"/>
<evidence type="ECO:0008006" key="4">
    <source>
        <dbReference type="Google" id="ProtNLM"/>
    </source>
</evidence>
<feature type="region of interest" description="Disordered" evidence="1">
    <location>
        <begin position="87"/>
        <end position="114"/>
    </location>
</feature>